<dbReference type="GO" id="GO:0008270">
    <property type="term" value="F:zinc ion binding"/>
    <property type="evidence" value="ECO:0007669"/>
    <property type="project" value="UniProtKB-KW"/>
</dbReference>
<protein>
    <recommendedName>
        <fullName evidence="3">CCHC-type domain-containing protein</fullName>
    </recommendedName>
</protein>
<keyword evidence="1" id="KW-0479">Metal-binding</keyword>
<dbReference type="OrthoDB" id="10065209at2759"/>
<sequence length="314" mass="36170">MTTMEEMREELEKLSLELKSREVYFPPKEKKIGPFSGTENMLVSDFVEDIRAGIKLRKLMGESAIDYVLAHLEGSARQEVQHRQDREKKDAESIMNILLEAFGDKLNASQLMRQIYNRVQNEDESVTQYAYALLALATRLQRKPEAPESKSVIKEQFKDGLSDPVLRREVKRLYKEKPELSFLEVRDWAVEMDEEELKGINPRKKKCTTYQAEATAWMGKMEEGLTAAIKGQTEVLDKMIAQQGIFNSRLSQLEERQDNARSARRPPLDKSKIECHRCHRMGHYARECESPHPGGNPRTQRAGQSNSQQQQQGN</sequence>
<evidence type="ECO:0000259" key="3">
    <source>
        <dbReference type="PROSITE" id="PS50158"/>
    </source>
</evidence>
<feature type="region of interest" description="Disordered" evidence="2">
    <location>
        <begin position="286"/>
        <end position="314"/>
    </location>
</feature>
<feature type="domain" description="CCHC-type" evidence="3">
    <location>
        <begin position="275"/>
        <end position="290"/>
    </location>
</feature>
<dbReference type="RefSeq" id="XP_011675919.2">
    <property type="nucleotide sequence ID" value="XM_011677617.2"/>
</dbReference>
<keyword evidence="1" id="KW-0863">Zinc-finger</keyword>
<keyword evidence="1" id="KW-0862">Zinc</keyword>
<organism evidence="4 5">
    <name type="scientific">Strongylocentrotus purpuratus</name>
    <name type="common">Purple sea urchin</name>
    <dbReference type="NCBI Taxonomy" id="7668"/>
    <lineage>
        <taxon>Eukaryota</taxon>
        <taxon>Metazoa</taxon>
        <taxon>Echinodermata</taxon>
        <taxon>Eleutherozoa</taxon>
        <taxon>Echinozoa</taxon>
        <taxon>Echinoidea</taxon>
        <taxon>Euechinoidea</taxon>
        <taxon>Echinacea</taxon>
        <taxon>Camarodonta</taxon>
        <taxon>Echinidea</taxon>
        <taxon>Strongylocentrotidae</taxon>
        <taxon>Strongylocentrotus</taxon>
    </lineage>
</organism>
<reference evidence="5" key="1">
    <citation type="submission" date="2015-02" db="EMBL/GenBank/DDBJ databases">
        <title>Genome sequencing for Strongylocentrotus purpuratus.</title>
        <authorList>
            <person name="Murali S."/>
            <person name="Liu Y."/>
            <person name="Vee V."/>
            <person name="English A."/>
            <person name="Wang M."/>
            <person name="Skinner E."/>
            <person name="Han Y."/>
            <person name="Muzny D.M."/>
            <person name="Worley K.C."/>
            <person name="Gibbs R.A."/>
        </authorList>
    </citation>
    <scope>NUCLEOTIDE SEQUENCE</scope>
</reference>
<dbReference type="GO" id="GO:0003676">
    <property type="term" value="F:nucleic acid binding"/>
    <property type="evidence" value="ECO:0007669"/>
    <property type="project" value="InterPro"/>
</dbReference>
<evidence type="ECO:0000313" key="4">
    <source>
        <dbReference type="EnsemblMetazoa" id="XP_011675919"/>
    </source>
</evidence>
<evidence type="ECO:0000313" key="5">
    <source>
        <dbReference type="Proteomes" id="UP000007110"/>
    </source>
</evidence>
<dbReference type="EnsemblMetazoa" id="XM_011677617">
    <property type="protein sequence ID" value="XP_011675919"/>
    <property type="gene ID" value="LOC105443928"/>
</dbReference>
<dbReference type="PROSITE" id="PS50158">
    <property type="entry name" value="ZF_CCHC"/>
    <property type="match status" value="1"/>
</dbReference>
<dbReference type="SUPFAM" id="SSF57756">
    <property type="entry name" value="Retrovirus zinc finger-like domains"/>
    <property type="match status" value="1"/>
</dbReference>
<dbReference type="GeneID" id="105443928"/>
<dbReference type="Proteomes" id="UP000007110">
    <property type="component" value="Unassembled WGS sequence"/>
</dbReference>
<name>A0A7M7HPU5_STRPU</name>
<dbReference type="AlphaFoldDB" id="A0A7M7HPU5"/>
<keyword evidence="5" id="KW-1185">Reference proteome</keyword>
<dbReference type="InterPro" id="IPR001878">
    <property type="entry name" value="Znf_CCHC"/>
</dbReference>
<reference evidence="4" key="2">
    <citation type="submission" date="2021-01" db="UniProtKB">
        <authorList>
            <consortium name="EnsemblMetazoa"/>
        </authorList>
    </citation>
    <scope>IDENTIFICATION</scope>
</reference>
<proteinExistence type="predicted"/>
<dbReference type="OMA" id="XAVEATE"/>
<feature type="compositionally biased region" description="Low complexity" evidence="2">
    <location>
        <begin position="303"/>
        <end position="314"/>
    </location>
</feature>
<dbReference type="InterPro" id="IPR036875">
    <property type="entry name" value="Znf_CCHC_sf"/>
</dbReference>
<evidence type="ECO:0000256" key="2">
    <source>
        <dbReference type="SAM" id="MobiDB-lite"/>
    </source>
</evidence>
<accession>A0A7M7HPU5</accession>
<dbReference type="KEGG" id="spu:105443928"/>
<dbReference type="InParanoid" id="A0A7M7HPU5"/>
<evidence type="ECO:0000256" key="1">
    <source>
        <dbReference type="PROSITE-ProRule" id="PRU00047"/>
    </source>
</evidence>
<dbReference type="Gene3D" id="4.10.60.10">
    <property type="entry name" value="Zinc finger, CCHC-type"/>
    <property type="match status" value="1"/>
</dbReference>